<dbReference type="InterPro" id="IPR016181">
    <property type="entry name" value="Acyl_CoA_acyltransferase"/>
</dbReference>
<proteinExistence type="inferred from homology"/>
<keyword evidence="2" id="KW-0012">Acyltransferase</keyword>
<name>A0AAW1DQ28_9HEMI</name>
<comment type="similarity">
    <text evidence="4">Belongs to the acetyltransferase family. AANAT subfamily.</text>
</comment>
<evidence type="ECO:0000256" key="1">
    <source>
        <dbReference type="ARBA" id="ARBA00022679"/>
    </source>
</evidence>
<evidence type="ECO:0000256" key="3">
    <source>
        <dbReference type="ARBA" id="ARBA00037926"/>
    </source>
</evidence>
<comment type="caution">
    <text evidence="14">The sequence shown here is derived from an EMBL/GenBank/DDBJ whole genome shotgun (WGS) entry which is preliminary data.</text>
</comment>
<dbReference type="SUPFAM" id="SSF55729">
    <property type="entry name" value="Acyl-CoA N-acyltransferases (Nat)"/>
    <property type="match status" value="1"/>
</dbReference>
<gene>
    <name evidence="14" type="ORF">O3M35_000912</name>
</gene>
<dbReference type="EMBL" id="JAPXFL010000001">
    <property type="protein sequence ID" value="KAK9512504.1"/>
    <property type="molecule type" value="Genomic_DNA"/>
</dbReference>
<sequence>MYEDDEFEYIYPILEESYEPVLVHLRYNFFPHEVMNKAVRISEQGESHELLESHSLKTLKDNLSVMALHSASNEIAGVCLNGILRNGDLEKDLEMLKTLSDEKYKLIFTLLTKFNLSCNIFEREQVDELFECRILSVDNKFRGKGLAGKLVELSEEIGRKEGFKVMKADLTGAFSQKVFTKRGHEIIFEKKYEDMTDEDGEQLLKTDPPHYYFQTCIKRLDD</sequence>
<dbReference type="Gene3D" id="3.40.630.30">
    <property type="match status" value="1"/>
</dbReference>
<evidence type="ECO:0000256" key="11">
    <source>
        <dbReference type="ARBA" id="ARBA00052178"/>
    </source>
</evidence>
<comment type="catalytic activity">
    <reaction evidence="9">
        <text>dopamine + acetyl-CoA = N-acetyldopamine + CoA + H(+)</text>
        <dbReference type="Rhea" id="RHEA:51388"/>
        <dbReference type="ChEBI" id="CHEBI:15378"/>
        <dbReference type="ChEBI" id="CHEBI:57287"/>
        <dbReference type="ChEBI" id="CHEBI:57288"/>
        <dbReference type="ChEBI" id="CHEBI:59905"/>
        <dbReference type="ChEBI" id="CHEBI:125678"/>
    </reaction>
    <physiologicalReaction direction="left-to-right" evidence="9">
        <dbReference type="Rhea" id="RHEA:51389"/>
    </physiologicalReaction>
</comment>
<reference evidence="14 15" key="1">
    <citation type="submission" date="2022-12" db="EMBL/GenBank/DDBJ databases">
        <title>Chromosome-level genome assembly of true bugs.</title>
        <authorList>
            <person name="Ma L."/>
            <person name="Li H."/>
        </authorList>
    </citation>
    <scope>NUCLEOTIDE SEQUENCE [LARGE SCALE GENOMIC DNA]</scope>
    <source>
        <strain evidence="14">Lab_2022b</strain>
    </source>
</reference>
<accession>A0AAW1DQ28</accession>
<dbReference type="GO" id="GO:0004059">
    <property type="term" value="F:aralkylamine N-acetyltransferase activity"/>
    <property type="evidence" value="ECO:0007669"/>
    <property type="project" value="UniProtKB-EC"/>
</dbReference>
<dbReference type="Proteomes" id="UP001461498">
    <property type="component" value="Unassembled WGS sequence"/>
</dbReference>
<evidence type="ECO:0000256" key="9">
    <source>
        <dbReference type="ARBA" id="ARBA00051711"/>
    </source>
</evidence>
<evidence type="ECO:0000313" key="15">
    <source>
        <dbReference type="Proteomes" id="UP001461498"/>
    </source>
</evidence>
<dbReference type="AlphaFoldDB" id="A0AAW1DQ28"/>
<comment type="catalytic activity">
    <reaction evidence="8">
        <text>serotonin + (5Z,8Z,11Z,14Z)-eicosatetraenoyl-CoA = N-[(5Z,8Z,11Z,14Z)-eicosatetraenoyl]-serotonin + CoA + H(+)</text>
        <dbReference type="Rhea" id="RHEA:51396"/>
        <dbReference type="ChEBI" id="CHEBI:15378"/>
        <dbReference type="ChEBI" id="CHEBI:57287"/>
        <dbReference type="ChEBI" id="CHEBI:57368"/>
        <dbReference type="ChEBI" id="CHEBI:132255"/>
        <dbReference type="ChEBI" id="CHEBI:350546"/>
    </reaction>
    <physiologicalReaction direction="left-to-right" evidence="8">
        <dbReference type="Rhea" id="RHEA:51397"/>
    </physiologicalReaction>
</comment>
<dbReference type="PANTHER" id="PTHR20905">
    <property type="entry name" value="N-ACETYLTRANSFERASE-RELATED"/>
    <property type="match status" value="1"/>
</dbReference>
<evidence type="ECO:0000313" key="14">
    <source>
        <dbReference type="EMBL" id="KAK9512504.1"/>
    </source>
</evidence>
<organism evidence="14 15">
    <name type="scientific">Rhynocoris fuscipes</name>
    <dbReference type="NCBI Taxonomy" id="488301"/>
    <lineage>
        <taxon>Eukaryota</taxon>
        <taxon>Metazoa</taxon>
        <taxon>Ecdysozoa</taxon>
        <taxon>Arthropoda</taxon>
        <taxon>Hexapoda</taxon>
        <taxon>Insecta</taxon>
        <taxon>Pterygota</taxon>
        <taxon>Neoptera</taxon>
        <taxon>Paraneoptera</taxon>
        <taxon>Hemiptera</taxon>
        <taxon>Heteroptera</taxon>
        <taxon>Panheteroptera</taxon>
        <taxon>Cimicomorpha</taxon>
        <taxon>Reduviidae</taxon>
        <taxon>Harpactorinae</taxon>
        <taxon>Harpactorini</taxon>
        <taxon>Rhynocoris</taxon>
    </lineage>
</organism>
<evidence type="ECO:0000256" key="5">
    <source>
        <dbReference type="ARBA" id="ARBA00039114"/>
    </source>
</evidence>
<comment type="catalytic activity">
    <reaction evidence="10">
        <text>serotonin + (9Z)-octadecenoyl-CoA = N-(9Z-octadecenoyl)-serotonin + CoA + H(+)</text>
        <dbReference type="Rhea" id="RHEA:51392"/>
        <dbReference type="ChEBI" id="CHEBI:15378"/>
        <dbReference type="ChEBI" id="CHEBI:57287"/>
        <dbReference type="ChEBI" id="CHEBI:57387"/>
        <dbReference type="ChEBI" id="CHEBI:134064"/>
        <dbReference type="ChEBI" id="CHEBI:350546"/>
    </reaction>
    <physiologicalReaction direction="left-to-right" evidence="10">
        <dbReference type="Rhea" id="RHEA:51393"/>
    </physiologicalReaction>
</comment>
<dbReference type="PANTHER" id="PTHR20905:SF32">
    <property type="entry name" value="ARYLALKYLAMINE N-ACETYLTRANSFERASE-LIKE 7, ISOFORM A"/>
    <property type="match status" value="1"/>
</dbReference>
<comment type="catalytic activity">
    <reaction evidence="11">
        <text>serotonin + hexadecanoyl-CoA = N-hexadecanoyl-serotonin + CoA + H(+)</text>
        <dbReference type="Rhea" id="RHEA:51384"/>
        <dbReference type="ChEBI" id="CHEBI:15378"/>
        <dbReference type="ChEBI" id="CHEBI:57287"/>
        <dbReference type="ChEBI" id="CHEBI:57379"/>
        <dbReference type="ChEBI" id="CHEBI:134059"/>
        <dbReference type="ChEBI" id="CHEBI:350546"/>
    </reaction>
    <physiologicalReaction direction="left-to-right" evidence="11">
        <dbReference type="Rhea" id="RHEA:51385"/>
    </physiologicalReaction>
</comment>
<keyword evidence="15" id="KW-1185">Reference proteome</keyword>
<comment type="catalytic activity">
    <reaction evidence="13">
        <text>serotonin + acetyl-CoA = N-acetylserotonin + CoA + H(+)</text>
        <dbReference type="Rhea" id="RHEA:25217"/>
        <dbReference type="ChEBI" id="CHEBI:15378"/>
        <dbReference type="ChEBI" id="CHEBI:17697"/>
        <dbReference type="ChEBI" id="CHEBI:57287"/>
        <dbReference type="ChEBI" id="CHEBI:57288"/>
        <dbReference type="ChEBI" id="CHEBI:350546"/>
        <dbReference type="EC" id="2.3.1.87"/>
    </reaction>
    <physiologicalReaction direction="left-to-right" evidence="13">
        <dbReference type="Rhea" id="RHEA:25218"/>
    </physiologicalReaction>
</comment>
<dbReference type="EC" id="2.3.1.87" evidence="5"/>
<dbReference type="CDD" id="cd04301">
    <property type="entry name" value="NAT_SF"/>
    <property type="match status" value="1"/>
</dbReference>
<comment type="catalytic activity">
    <reaction evidence="6">
        <text>dopamine + (9Z)-octadecenoyl-CoA = N-(9Z-octadecanoyl)-dopamine + CoA + H(+)</text>
        <dbReference type="Rhea" id="RHEA:51380"/>
        <dbReference type="ChEBI" id="CHEBI:15378"/>
        <dbReference type="ChEBI" id="CHEBI:31883"/>
        <dbReference type="ChEBI" id="CHEBI:57287"/>
        <dbReference type="ChEBI" id="CHEBI:57387"/>
        <dbReference type="ChEBI" id="CHEBI:59905"/>
    </reaction>
    <physiologicalReaction direction="left-to-right" evidence="6">
        <dbReference type="Rhea" id="RHEA:51381"/>
    </physiologicalReaction>
</comment>
<evidence type="ECO:0000256" key="8">
    <source>
        <dbReference type="ARBA" id="ARBA00051284"/>
    </source>
</evidence>
<comment type="catalytic activity">
    <reaction evidence="7">
        <text>serotonin + octadecanoyl-CoA = N-octadecanoyl-serotonin + CoA + H(+)</text>
        <dbReference type="Rhea" id="RHEA:51400"/>
        <dbReference type="ChEBI" id="CHEBI:15378"/>
        <dbReference type="ChEBI" id="CHEBI:57287"/>
        <dbReference type="ChEBI" id="CHEBI:57394"/>
        <dbReference type="ChEBI" id="CHEBI:134065"/>
        <dbReference type="ChEBI" id="CHEBI:350546"/>
    </reaction>
    <physiologicalReaction direction="left-to-right" evidence="7">
        <dbReference type="Rhea" id="RHEA:51401"/>
    </physiologicalReaction>
</comment>
<protein>
    <recommendedName>
        <fullName evidence="5">aralkylamine N-acetyltransferase</fullName>
        <ecNumber evidence="5">2.3.1.87</ecNumber>
    </recommendedName>
</protein>
<evidence type="ECO:0000256" key="2">
    <source>
        <dbReference type="ARBA" id="ARBA00023315"/>
    </source>
</evidence>
<evidence type="ECO:0000256" key="6">
    <source>
        <dbReference type="ARBA" id="ARBA00050189"/>
    </source>
</evidence>
<comment type="catalytic activity">
    <reaction evidence="12">
        <text>dopamine + hexadecanoyl-CoA = N-hexadecanoyl-dopamine + CoA + H(+)</text>
        <dbReference type="Rhea" id="RHEA:51376"/>
        <dbReference type="ChEBI" id="CHEBI:15378"/>
        <dbReference type="ChEBI" id="CHEBI:57287"/>
        <dbReference type="ChEBI" id="CHEBI:57379"/>
        <dbReference type="ChEBI" id="CHEBI:59905"/>
        <dbReference type="ChEBI" id="CHEBI:134058"/>
    </reaction>
    <physiologicalReaction direction="left-to-right" evidence="12">
        <dbReference type="Rhea" id="RHEA:51377"/>
    </physiologicalReaction>
</comment>
<dbReference type="FunFam" id="3.40.630.30:FF:000046">
    <property type="entry name" value="Dopamine N-acetyltransferase"/>
    <property type="match status" value="1"/>
</dbReference>
<evidence type="ECO:0000256" key="13">
    <source>
        <dbReference type="ARBA" id="ARBA00052491"/>
    </source>
</evidence>
<comment type="pathway">
    <text evidence="3">Aromatic compound metabolism; melatonin biosynthesis; melatonin from serotonin: step 1/2.</text>
</comment>
<evidence type="ECO:0000256" key="10">
    <source>
        <dbReference type="ARBA" id="ARBA00051823"/>
    </source>
</evidence>
<keyword evidence="1" id="KW-0808">Transferase</keyword>
<evidence type="ECO:0000256" key="4">
    <source>
        <dbReference type="ARBA" id="ARBA00038182"/>
    </source>
</evidence>
<evidence type="ECO:0000256" key="7">
    <source>
        <dbReference type="ARBA" id="ARBA00050849"/>
    </source>
</evidence>
<evidence type="ECO:0000256" key="12">
    <source>
        <dbReference type="ARBA" id="ARBA00052335"/>
    </source>
</evidence>